<reference evidence="4" key="1">
    <citation type="submission" date="2024-06" db="EMBL/GenBank/DDBJ databases">
        <title>Genome sequence of Vogesella sp. MAHUQ-64.</title>
        <authorList>
            <person name="Huq M.A."/>
        </authorList>
    </citation>
    <scope>NUCLEOTIDE SEQUENCE</scope>
    <source>
        <strain evidence="4">MAHUQ-64</strain>
    </source>
</reference>
<feature type="domain" description="GGDEF" evidence="3">
    <location>
        <begin position="191"/>
        <end position="324"/>
    </location>
</feature>
<evidence type="ECO:0000313" key="5">
    <source>
        <dbReference type="Proteomes" id="UP001433638"/>
    </source>
</evidence>
<dbReference type="EC" id="2.7.7.65" evidence="4"/>
<dbReference type="RefSeq" id="WP_349585144.1">
    <property type="nucleotide sequence ID" value="NZ_JBEFLD010000003.1"/>
</dbReference>
<dbReference type="PANTHER" id="PTHR46663:SF3">
    <property type="entry name" value="SLL0267 PROTEIN"/>
    <property type="match status" value="1"/>
</dbReference>
<dbReference type="InterPro" id="IPR035965">
    <property type="entry name" value="PAS-like_dom_sf"/>
</dbReference>
<accession>A0ABV1M1Y2</accession>
<evidence type="ECO:0000259" key="2">
    <source>
        <dbReference type="PROSITE" id="PS50113"/>
    </source>
</evidence>
<dbReference type="PANTHER" id="PTHR46663">
    <property type="entry name" value="DIGUANYLATE CYCLASE DGCT-RELATED"/>
    <property type="match status" value="1"/>
</dbReference>
<comment type="caution">
    <text evidence="4">The sequence shown here is derived from an EMBL/GenBank/DDBJ whole genome shotgun (WGS) entry which is preliminary data.</text>
</comment>
<keyword evidence="4" id="KW-0548">Nucleotidyltransferase</keyword>
<dbReference type="PROSITE" id="PS50113">
    <property type="entry name" value="PAC"/>
    <property type="match status" value="1"/>
</dbReference>
<dbReference type="NCBIfam" id="TIGR00254">
    <property type="entry name" value="GGDEF"/>
    <property type="match status" value="1"/>
</dbReference>
<dbReference type="SUPFAM" id="SSF55073">
    <property type="entry name" value="Nucleotide cyclase"/>
    <property type="match status" value="1"/>
</dbReference>
<evidence type="ECO:0000313" key="4">
    <source>
        <dbReference type="EMBL" id="MEQ6290066.1"/>
    </source>
</evidence>
<dbReference type="InterPro" id="IPR029787">
    <property type="entry name" value="Nucleotide_cyclase"/>
</dbReference>
<evidence type="ECO:0000259" key="3">
    <source>
        <dbReference type="PROSITE" id="PS50887"/>
    </source>
</evidence>
<sequence>MAHPTLPTDAQALQHELASLRQELAAARLLIATQQEKLNAALDGTGLCLWQGQPPTGELQVFNLQDFKPGDMASHFEAWYAKVHPDDRDRVVNHYFAHLLGETDSYEAEYRTIGLDGRITWLWDRGRVIERDADGKALRIMGAHADITQRKENELALQHMAQHDALTGLLNRSAFYQRLNHAIERTNRNGGNLAVLFVDLDLFKQVNDQHGHVIGDRLLQQVARQLLQVVRDGDVVARLGGDEFIIYLQGETGPPPVEEVGQRLLDLLNREQLLDDLHIDLGASIGTSIYPHDGNNAEALVQHADAAMYQAKADGRRRVRHYQHSPLRQQA</sequence>
<proteinExistence type="predicted"/>
<dbReference type="SMART" id="SM00086">
    <property type="entry name" value="PAC"/>
    <property type="match status" value="1"/>
</dbReference>
<dbReference type="Gene3D" id="2.10.70.100">
    <property type="match status" value="1"/>
</dbReference>
<dbReference type="CDD" id="cd01949">
    <property type="entry name" value="GGDEF"/>
    <property type="match status" value="1"/>
</dbReference>
<dbReference type="InterPro" id="IPR013655">
    <property type="entry name" value="PAS_fold_3"/>
</dbReference>
<keyword evidence="4" id="KW-0808">Transferase</keyword>
<name>A0ABV1M1Y2_9NEIS</name>
<gene>
    <name evidence="4" type="ORF">ABNW52_05475</name>
</gene>
<feature type="domain" description="PAC" evidence="2">
    <location>
        <begin position="106"/>
        <end position="159"/>
    </location>
</feature>
<keyword evidence="1" id="KW-0175">Coiled coil</keyword>
<dbReference type="InterPro" id="IPR052163">
    <property type="entry name" value="DGC-Regulatory_Protein"/>
</dbReference>
<dbReference type="InterPro" id="IPR000700">
    <property type="entry name" value="PAS-assoc_C"/>
</dbReference>
<dbReference type="InterPro" id="IPR000014">
    <property type="entry name" value="PAS"/>
</dbReference>
<protein>
    <submittedName>
        <fullName evidence="4">Sensor domain-containing diguanylate cyclase</fullName>
        <ecNumber evidence="4">2.7.7.65</ecNumber>
    </submittedName>
</protein>
<dbReference type="Pfam" id="PF00990">
    <property type="entry name" value="GGDEF"/>
    <property type="match status" value="1"/>
</dbReference>
<dbReference type="InterPro" id="IPR000160">
    <property type="entry name" value="GGDEF_dom"/>
</dbReference>
<dbReference type="Gene3D" id="3.30.70.270">
    <property type="match status" value="1"/>
</dbReference>
<dbReference type="NCBIfam" id="TIGR00229">
    <property type="entry name" value="sensory_box"/>
    <property type="match status" value="1"/>
</dbReference>
<dbReference type="EMBL" id="JBEFLD010000003">
    <property type="protein sequence ID" value="MEQ6290066.1"/>
    <property type="molecule type" value="Genomic_DNA"/>
</dbReference>
<dbReference type="Proteomes" id="UP001433638">
    <property type="component" value="Unassembled WGS sequence"/>
</dbReference>
<organism evidence="4 5">
    <name type="scientific">Vogesella oryzagri</name>
    <dbReference type="NCBI Taxonomy" id="3160864"/>
    <lineage>
        <taxon>Bacteria</taxon>
        <taxon>Pseudomonadati</taxon>
        <taxon>Pseudomonadota</taxon>
        <taxon>Betaproteobacteria</taxon>
        <taxon>Neisseriales</taxon>
        <taxon>Chromobacteriaceae</taxon>
        <taxon>Vogesella</taxon>
    </lineage>
</organism>
<dbReference type="SMART" id="SM00267">
    <property type="entry name" value="GGDEF"/>
    <property type="match status" value="1"/>
</dbReference>
<evidence type="ECO:0000256" key="1">
    <source>
        <dbReference type="SAM" id="Coils"/>
    </source>
</evidence>
<dbReference type="Pfam" id="PF08447">
    <property type="entry name" value="PAS_3"/>
    <property type="match status" value="1"/>
</dbReference>
<dbReference type="SUPFAM" id="SSF55785">
    <property type="entry name" value="PYP-like sensor domain (PAS domain)"/>
    <property type="match status" value="1"/>
</dbReference>
<dbReference type="PROSITE" id="PS50887">
    <property type="entry name" value="GGDEF"/>
    <property type="match status" value="1"/>
</dbReference>
<dbReference type="InterPro" id="IPR043128">
    <property type="entry name" value="Rev_trsase/Diguanyl_cyclase"/>
</dbReference>
<keyword evidence="5" id="KW-1185">Reference proteome</keyword>
<feature type="coiled-coil region" evidence="1">
    <location>
        <begin position="10"/>
        <end position="37"/>
    </location>
</feature>
<dbReference type="Gene3D" id="3.30.450.20">
    <property type="entry name" value="PAS domain"/>
    <property type="match status" value="1"/>
</dbReference>
<dbReference type="InterPro" id="IPR001610">
    <property type="entry name" value="PAC"/>
</dbReference>
<dbReference type="GO" id="GO:0052621">
    <property type="term" value="F:diguanylate cyclase activity"/>
    <property type="evidence" value="ECO:0007669"/>
    <property type="project" value="UniProtKB-EC"/>
</dbReference>